<dbReference type="GO" id="GO:0004519">
    <property type="term" value="F:endonuclease activity"/>
    <property type="evidence" value="ECO:0007669"/>
    <property type="project" value="InterPro"/>
</dbReference>
<reference evidence="4 5" key="2">
    <citation type="submission" date="2015-02" db="EMBL/GenBank/DDBJ databases">
        <title>The complete genome of Sphingomonas hengshuiensis sp. WHSC-8 isolated from soil of Hengshui Lake.</title>
        <authorList>
            <person name="Wei S."/>
            <person name="Guo J."/>
            <person name="Su C."/>
            <person name="Wu R."/>
            <person name="Zhang Z."/>
            <person name="Liang K."/>
            <person name="Li H."/>
            <person name="Wang T."/>
            <person name="Liu H."/>
            <person name="Zhang C."/>
            <person name="Li Z."/>
            <person name="Wang Q."/>
            <person name="Meng J."/>
        </authorList>
    </citation>
    <scope>NUCLEOTIDE SEQUENCE [LARGE SCALE GENOMIC DNA]</scope>
    <source>
        <strain evidence="4 5">WHSC-8</strain>
    </source>
</reference>
<gene>
    <name evidence="4" type="ORF">TS85_11465</name>
</gene>
<dbReference type="Pfam" id="PF20454">
    <property type="entry name" value="GpA_nuclease"/>
    <property type="match status" value="1"/>
</dbReference>
<dbReference type="Pfam" id="PF05876">
    <property type="entry name" value="GpA_ATPase"/>
    <property type="match status" value="1"/>
</dbReference>
<evidence type="ECO:0000313" key="4">
    <source>
        <dbReference type="EMBL" id="AJP72274.1"/>
    </source>
</evidence>
<dbReference type="InterPro" id="IPR046454">
    <property type="entry name" value="GpA_endonuclease"/>
</dbReference>
<feature type="region of interest" description="Disordered" evidence="1">
    <location>
        <begin position="676"/>
        <end position="700"/>
    </location>
</feature>
<sequence>MGFAYSRFGPAAAETLRRNAKRLNRAMAKGLKPPPRLKVSEWARFRHFPDDAPIPGQWSNETAPELVEIMDAMSAHDPCEEGALMKCAQSGGSASAENMLGYISDLHPGPVLFVQATFQAALDWAAEKFWPMVEATPRLSPERGGTIRAQGLANGDGSTTKKILFNRSGGYILLAGANSSAGLRQRTVRYAIEDDLDEWPLDLEGQGSPEGMVDARLRVWKSRGLSKRLKISTPRIKGSSQIGSAYRAGDPRRYYFKCPECDSRFVPEWGDIQWPDGQPERAHLIAPCCGVPIEHWRKPGMKLSDGWLSLTIDGEAPARVLDEATFQAWRQRMPQSIKRGWHLPGIISSFLSWAEMAIGFVAAQGDINKLKTWTNLVKGEEFELKGDTPDYEALKALREQDWGVGQMPAGPIATTLGVDVQGDGLYLELVGHAPRQESWQLDARFLPGATDVAGEGAWKDLDAYSKRGVTFPGGRTFPIDQECVDAGYHTAAAEAYCAKRPNRLATFGRAGWGLPVLGRGVALRYEMQGKRTGAASKNSDDKAHIVGVNGVKASWYGFLRASVKAVQAAVEQGGDVVRPVGYVHLGRDVPEDWYEQATAETIIIKMVNKVPDRRWVPMPGRQNHYLDCRVYNIAAAHKLMLDTLSEADWAALMAERYAPKDERQPDLLALPLLAARPAPAKTPPPAPGRYLDDVRDDYLS</sequence>
<organism evidence="4 5">
    <name type="scientific">Sphingomonas hengshuiensis</name>
    <dbReference type="NCBI Taxonomy" id="1609977"/>
    <lineage>
        <taxon>Bacteria</taxon>
        <taxon>Pseudomonadati</taxon>
        <taxon>Pseudomonadota</taxon>
        <taxon>Alphaproteobacteria</taxon>
        <taxon>Sphingomonadales</taxon>
        <taxon>Sphingomonadaceae</taxon>
        <taxon>Sphingomonas</taxon>
    </lineage>
</organism>
<dbReference type="GO" id="GO:0016887">
    <property type="term" value="F:ATP hydrolysis activity"/>
    <property type="evidence" value="ECO:0007669"/>
    <property type="project" value="InterPro"/>
</dbReference>
<dbReference type="EMBL" id="CP010836">
    <property type="protein sequence ID" value="AJP72274.1"/>
    <property type="molecule type" value="Genomic_DNA"/>
</dbReference>
<evidence type="ECO:0000313" key="5">
    <source>
        <dbReference type="Proteomes" id="UP000032300"/>
    </source>
</evidence>
<dbReference type="AlphaFoldDB" id="A0A7U4J8P1"/>
<protein>
    <submittedName>
        <fullName evidence="4">Terminase</fullName>
    </submittedName>
</protein>
<dbReference type="OrthoDB" id="5181253at2"/>
<feature type="domain" description="Terminase large subunit GpA endonuclease" evidence="3">
    <location>
        <begin position="339"/>
        <end position="649"/>
    </location>
</feature>
<proteinExistence type="predicted"/>
<evidence type="ECO:0000259" key="3">
    <source>
        <dbReference type="Pfam" id="PF20454"/>
    </source>
</evidence>
<accession>A0A7U4J8P1</accession>
<evidence type="ECO:0000259" key="2">
    <source>
        <dbReference type="Pfam" id="PF05876"/>
    </source>
</evidence>
<dbReference type="Proteomes" id="UP000032300">
    <property type="component" value="Chromosome"/>
</dbReference>
<name>A0A7U4J8P1_9SPHN</name>
<dbReference type="RefSeq" id="WP_044332265.1">
    <property type="nucleotide sequence ID" value="NZ_CP010836.1"/>
</dbReference>
<evidence type="ECO:0000256" key="1">
    <source>
        <dbReference type="SAM" id="MobiDB-lite"/>
    </source>
</evidence>
<reference evidence="4 5" key="1">
    <citation type="journal article" date="2015" name="Int. J. Syst. Evol. Microbiol.">
        <title>Sphingomonas hengshuiensis sp. nov., isolated from lake wetland.</title>
        <authorList>
            <person name="Wei S."/>
            <person name="Wang T."/>
            <person name="Liu H."/>
            <person name="Zhang C."/>
            <person name="Guo J."/>
            <person name="Wang Q."/>
            <person name="Liang K."/>
            <person name="Zhang Z."/>
        </authorList>
    </citation>
    <scope>NUCLEOTIDE SEQUENCE [LARGE SCALE GENOMIC DNA]</scope>
    <source>
        <strain evidence="4 5">WHSC-8</strain>
    </source>
</reference>
<dbReference type="KEGG" id="sphi:TS85_11465"/>
<dbReference type="InterPro" id="IPR046453">
    <property type="entry name" value="GpA_ATPase"/>
</dbReference>
<feature type="domain" description="Phage terminase large subunit GpA ATPase" evidence="2">
    <location>
        <begin position="54"/>
        <end position="302"/>
    </location>
</feature>
<keyword evidence="5" id="KW-1185">Reference proteome</keyword>
<feature type="compositionally biased region" description="Basic and acidic residues" evidence="1">
    <location>
        <begin position="690"/>
        <end position="700"/>
    </location>
</feature>